<evidence type="ECO:0000313" key="3">
    <source>
        <dbReference type="Proteomes" id="UP000314982"/>
    </source>
</evidence>
<dbReference type="AlphaFoldDB" id="A0A4W5NQR6"/>
<feature type="transmembrane region" description="Helical" evidence="1">
    <location>
        <begin position="87"/>
        <end position="110"/>
    </location>
</feature>
<reference evidence="3" key="1">
    <citation type="submission" date="2018-06" db="EMBL/GenBank/DDBJ databases">
        <title>Genome assembly of Danube salmon.</title>
        <authorList>
            <person name="Macqueen D.J."/>
            <person name="Gundappa M.K."/>
        </authorList>
    </citation>
    <scope>NUCLEOTIDE SEQUENCE [LARGE SCALE GENOMIC DNA]</scope>
</reference>
<evidence type="ECO:0000313" key="2">
    <source>
        <dbReference type="Ensembl" id="ENSHHUP00000051620.1"/>
    </source>
</evidence>
<dbReference type="GO" id="GO:0015990">
    <property type="term" value="P:electron transport coupled proton transport"/>
    <property type="evidence" value="ECO:0007669"/>
    <property type="project" value="TreeGrafter"/>
</dbReference>
<dbReference type="GO" id="GO:0005739">
    <property type="term" value="C:mitochondrion"/>
    <property type="evidence" value="ECO:0007669"/>
    <property type="project" value="GOC"/>
</dbReference>
<keyword evidence="1" id="KW-1133">Transmembrane helix</keyword>
<accession>A0A4W5NQR6</accession>
<keyword evidence="3" id="KW-1185">Reference proteome</keyword>
<dbReference type="Ensembl" id="ENSHHUT00000053441.1">
    <property type="protein sequence ID" value="ENSHHUP00000051620.1"/>
    <property type="gene ID" value="ENSHHUG00000031053.1"/>
</dbReference>
<dbReference type="PANTHER" id="PTHR11995:SF14">
    <property type="entry name" value="NADH DEHYDROGENASE [UBIQUINONE] IRON-SULFUR PROTEIN 7, MITOCHONDRIAL"/>
    <property type="match status" value="1"/>
</dbReference>
<reference evidence="2" key="3">
    <citation type="submission" date="2025-09" db="UniProtKB">
        <authorList>
            <consortium name="Ensembl"/>
        </authorList>
    </citation>
    <scope>IDENTIFICATION</scope>
</reference>
<keyword evidence="1" id="KW-0812">Transmembrane</keyword>
<dbReference type="SUPFAM" id="SSF56770">
    <property type="entry name" value="HydA/Nqo6-like"/>
    <property type="match status" value="1"/>
</dbReference>
<sequence>MVSAVPSRRVRTPLLKLTTQEYVCLFVPQSSQWPRTFGLMCCVVEMMHMAALRYDMDRFRVLFRASPRQADIFIVAGTLTNKFDKQVSTYFCSYSVFTVLFLFLGCPATAEKKIKQIWYRK</sequence>
<keyword evidence="1" id="KW-0472">Membrane</keyword>
<dbReference type="GO" id="GO:0032981">
    <property type="term" value="P:mitochondrial respiratory chain complex I assembly"/>
    <property type="evidence" value="ECO:0007669"/>
    <property type="project" value="TreeGrafter"/>
</dbReference>
<name>A0A4W5NQR6_9TELE</name>
<dbReference type="Gene3D" id="3.40.50.12280">
    <property type="match status" value="1"/>
</dbReference>
<evidence type="ECO:0000256" key="1">
    <source>
        <dbReference type="SAM" id="Phobius"/>
    </source>
</evidence>
<protein>
    <submittedName>
        <fullName evidence="2">NADH:ubiquinone oxidoreductase core subunit S7</fullName>
    </submittedName>
</protein>
<dbReference type="Proteomes" id="UP000314982">
    <property type="component" value="Unassembled WGS sequence"/>
</dbReference>
<dbReference type="GO" id="GO:0045271">
    <property type="term" value="C:respiratory chain complex I"/>
    <property type="evidence" value="ECO:0007669"/>
    <property type="project" value="TreeGrafter"/>
</dbReference>
<dbReference type="GeneTree" id="ENSGT00390000006565"/>
<organism evidence="2 3">
    <name type="scientific">Hucho hucho</name>
    <name type="common">huchen</name>
    <dbReference type="NCBI Taxonomy" id="62062"/>
    <lineage>
        <taxon>Eukaryota</taxon>
        <taxon>Metazoa</taxon>
        <taxon>Chordata</taxon>
        <taxon>Craniata</taxon>
        <taxon>Vertebrata</taxon>
        <taxon>Euteleostomi</taxon>
        <taxon>Actinopterygii</taxon>
        <taxon>Neopterygii</taxon>
        <taxon>Teleostei</taxon>
        <taxon>Protacanthopterygii</taxon>
        <taxon>Salmoniformes</taxon>
        <taxon>Salmonidae</taxon>
        <taxon>Salmoninae</taxon>
        <taxon>Hucho</taxon>
    </lineage>
</organism>
<dbReference type="PANTHER" id="PTHR11995">
    <property type="entry name" value="NADH DEHYDROGENASE"/>
    <property type="match status" value="1"/>
</dbReference>
<proteinExistence type="predicted"/>
<dbReference type="GO" id="GO:0008137">
    <property type="term" value="F:NADH dehydrogenase (ubiquinone) activity"/>
    <property type="evidence" value="ECO:0007669"/>
    <property type="project" value="TreeGrafter"/>
</dbReference>
<reference evidence="2" key="2">
    <citation type="submission" date="2025-08" db="UniProtKB">
        <authorList>
            <consortium name="Ensembl"/>
        </authorList>
    </citation>
    <scope>IDENTIFICATION</scope>
</reference>
<dbReference type="GO" id="GO:0009060">
    <property type="term" value="P:aerobic respiration"/>
    <property type="evidence" value="ECO:0007669"/>
    <property type="project" value="TreeGrafter"/>
</dbReference>
<dbReference type="STRING" id="62062.ENSHHUP00000051620"/>